<dbReference type="EMBL" id="LXHQ01000046">
    <property type="protein sequence ID" value="OAV23080.1"/>
    <property type="molecule type" value="Genomic_DNA"/>
</dbReference>
<dbReference type="PRINTS" id="PR00702">
    <property type="entry name" value="ACRIFLAVINRP"/>
</dbReference>
<dbReference type="Gene3D" id="1.20.1640.10">
    <property type="entry name" value="Multidrug efflux transporter AcrB transmembrane domain"/>
    <property type="match status" value="2"/>
</dbReference>
<dbReference type="PANTHER" id="PTHR32063">
    <property type="match status" value="1"/>
</dbReference>
<dbReference type="Gene3D" id="3.30.70.1440">
    <property type="entry name" value="Multidrug efflux transporter AcrB pore domain"/>
    <property type="match status" value="1"/>
</dbReference>
<reference evidence="2 3" key="1">
    <citation type="journal article" date="2016" name="Genome Biol. Evol.">
        <title>Comparative Genomic Analyses of the Moraxella catarrhalis Serosensitive and Seroresistant Lineages Demonstrate Their Independent Evolution.</title>
        <authorList>
            <person name="Earl J.P."/>
            <person name="de Vries S.P."/>
            <person name="Ahmed A."/>
            <person name="Powell E."/>
            <person name="Schultz M.P."/>
            <person name="Hermans P.W."/>
            <person name="Hill D.J."/>
            <person name="Zhou Z."/>
            <person name="Constantinidou C.I."/>
            <person name="Hu F.Z."/>
            <person name="Bootsma H.J."/>
            <person name="Ehrlich G.D."/>
        </authorList>
    </citation>
    <scope>NUCLEOTIDE SEQUENCE [LARGE SCALE GENOMIC DNA]</scope>
    <source>
        <strain evidence="2 3">F23</strain>
    </source>
</reference>
<keyword evidence="1" id="KW-0472">Membrane</keyword>
<dbReference type="GO" id="GO:0005886">
    <property type="term" value="C:plasma membrane"/>
    <property type="evidence" value="ECO:0007669"/>
    <property type="project" value="TreeGrafter"/>
</dbReference>
<gene>
    <name evidence="2" type="ORF">AO370_1738</name>
</gene>
<feature type="transmembrane region" description="Helical" evidence="1">
    <location>
        <begin position="384"/>
        <end position="409"/>
    </location>
</feature>
<dbReference type="Pfam" id="PF00873">
    <property type="entry name" value="ACR_tran"/>
    <property type="match status" value="1"/>
</dbReference>
<feature type="transmembrane region" description="Helical" evidence="1">
    <location>
        <begin position="12"/>
        <end position="30"/>
    </location>
</feature>
<feature type="transmembrane region" description="Helical" evidence="1">
    <location>
        <begin position="904"/>
        <end position="928"/>
    </location>
</feature>
<proteinExistence type="predicted"/>
<dbReference type="PANTHER" id="PTHR32063:SF77">
    <property type="entry name" value="ACR FAMILY TRANSPORT PROTEIN"/>
    <property type="match status" value="1"/>
</dbReference>
<dbReference type="InterPro" id="IPR001036">
    <property type="entry name" value="Acrflvin-R"/>
</dbReference>
<feature type="transmembrane region" description="Helical" evidence="1">
    <location>
        <begin position="846"/>
        <end position="869"/>
    </location>
</feature>
<dbReference type="AlphaFoldDB" id="A0AB36DLS3"/>
<dbReference type="InterPro" id="IPR027463">
    <property type="entry name" value="AcrB_DN_DC_subdom"/>
</dbReference>
<keyword evidence="1" id="KW-1133">Transmembrane helix</keyword>
<dbReference type="Proteomes" id="UP000078295">
    <property type="component" value="Unassembled WGS sequence"/>
</dbReference>
<dbReference type="Gene3D" id="3.30.2090.10">
    <property type="entry name" value="Multidrug efflux transporter AcrB TolC docking domain, DN and DC subdomains"/>
    <property type="match status" value="2"/>
</dbReference>
<feature type="transmembrane region" description="Helical" evidence="1">
    <location>
        <begin position="358"/>
        <end position="378"/>
    </location>
</feature>
<feature type="transmembrane region" description="Helical" evidence="1">
    <location>
        <begin position="876"/>
        <end position="898"/>
    </location>
</feature>
<feature type="transmembrane region" description="Helical" evidence="1">
    <location>
        <begin position="982"/>
        <end position="1006"/>
    </location>
</feature>
<feature type="transmembrane region" description="Helical" evidence="1">
    <location>
        <begin position="429"/>
        <end position="449"/>
    </location>
</feature>
<protein>
    <submittedName>
        <fullName evidence="2">Cobalt-zinc-cadmium resistance protein CzcA</fullName>
    </submittedName>
</protein>
<feature type="transmembrane region" description="Helical" evidence="1">
    <location>
        <begin position="949"/>
        <end position="970"/>
    </location>
</feature>
<sequence length="1020" mass="109382">MNISAYSIKNPLVAILFFTLMMILGIYGFLQMKIQQFPDIDLPGVVTTITLAGASPDQLENDVAKKVENKLANIEGVKSIRTTLQTGAVTIFTVFELEKPNDEALDDVRSAVSEVQGQLPAAANPPIISKVSTAGFPVATYSVSVQGMSDTKLSWFVDDTITKQLSNIAGVGSVSRIGGVERQILIQPKMDMMTSLSMPISQLARQIYAKWQDASGGEAKIGNQIQTIRILGSGQRVQELNDLQITTPTGTAVRLGSLAVIEDTHADMTSLAKLDGEEVVAFSITRSKGASETSVVAAVDDALADLQAQMTDLKIEKIVDYAAPIEESYQATMRMLIEGCILAVIVVFIFLRDWRATFVAATALPLSIIPTFFIMYLFGFSLNMISLLALTLVIGVLVDDAIVEIENIVRHLNMGKSPMQAAIEAADEIGLAVVATTFTLIAVFLPTAFMSGVVGQFFSQFGWTAVIAIFISLLVARLLTPMMAAYILRPSIHTQKPAGKLMTAYLQIVAWTLKHRTMTVAFVSGFFIASLMLASFLPSAFIPPDEANQTQVSIELTPDATFDDTLRIAQMAVNKVKVVKGVESVLLTVGSSHSSGNPSSMRSGSVNTAKLDVKLAKRTMRATKTQIESDINQALLTVPAARFNVGMSAGGGEAGYVFSITGADAKKLDTTTQAIISQIRALPTVASVINNRSLPRPELSVIPDELSMADKGVTTADLANTLRVATQGDYDNALPKLSLDTRQVPIVTRLSHEDKQSLTTLSNLYVPSSKVVPVQIKDVASLKFTTGEASISRLDRERAIKITVLPTKDASLGDLIDSVKSTQIMQNLPNGVRIIDEGQAEDMAELFSGFVLAMAVGVFCIFAVLMLLFHRFLQPLTILMALPLSVGGAFIGLIVTGSSMSMPAMIGLILLMGIATKNSILLVDYAIIAQDEQGLSRFDALIDACRKRAQPIIMTTIAMGAGMLPLVIGLGGVDSTFSRPMASAVIGGLITSTLLSLVVIPVFYALMDDLGNLFKKAISR</sequence>
<evidence type="ECO:0000313" key="3">
    <source>
        <dbReference type="Proteomes" id="UP000078295"/>
    </source>
</evidence>
<dbReference type="Gene3D" id="3.30.70.1430">
    <property type="entry name" value="Multidrug efflux transporter AcrB pore domain"/>
    <property type="match status" value="2"/>
</dbReference>
<dbReference type="SUPFAM" id="SSF82866">
    <property type="entry name" value="Multidrug efflux transporter AcrB transmembrane domain"/>
    <property type="match status" value="2"/>
</dbReference>
<feature type="transmembrane region" description="Helical" evidence="1">
    <location>
        <begin position="461"/>
        <end position="479"/>
    </location>
</feature>
<dbReference type="GO" id="GO:0042910">
    <property type="term" value="F:xenobiotic transmembrane transporter activity"/>
    <property type="evidence" value="ECO:0007669"/>
    <property type="project" value="TreeGrafter"/>
</dbReference>
<name>A0AB36DLS3_MORCA</name>
<feature type="transmembrane region" description="Helical" evidence="1">
    <location>
        <begin position="331"/>
        <end position="351"/>
    </location>
</feature>
<organism evidence="2 3">
    <name type="scientific">Moraxella catarrhalis</name>
    <name type="common">Branhamella catarrhalis</name>
    <dbReference type="NCBI Taxonomy" id="480"/>
    <lineage>
        <taxon>Bacteria</taxon>
        <taxon>Pseudomonadati</taxon>
        <taxon>Pseudomonadota</taxon>
        <taxon>Gammaproteobacteria</taxon>
        <taxon>Moraxellales</taxon>
        <taxon>Moraxellaceae</taxon>
        <taxon>Moraxella</taxon>
    </lineage>
</organism>
<dbReference type="SUPFAM" id="SSF82693">
    <property type="entry name" value="Multidrug efflux transporter AcrB pore domain, PN1, PN2, PC1 and PC2 subdomains"/>
    <property type="match status" value="2"/>
</dbReference>
<dbReference type="SUPFAM" id="SSF82714">
    <property type="entry name" value="Multidrug efflux transporter AcrB TolC docking domain, DN and DC subdomains"/>
    <property type="match status" value="2"/>
</dbReference>
<dbReference type="Gene3D" id="3.30.70.1320">
    <property type="entry name" value="Multidrug efflux transporter AcrB pore domain like"/>
    <property type="match status" value="1"/>
</dbReference>
<accession>A0AB36DLS3</accession>
<feature type="transmembrane region" description="Helical" evidence="1">
    <location>
        <begin position="520"/>
        <end position="541"/>
    </location>
</feature>
<comment type="caution">
    <text evidence="2">The sequence shown here is derived from an EMBL/GenBank/DDBJ whole genome shotgun (WGS) entry which is preliminary data.</text>
</comment>
<evidence type="ECO:0000313" key="2">
    <source>
        <dbReference type="EMBL" id="OAV23080.1"/>
    </source>
</evidence>
<evidence type="ECO:0000256" key="1">
    <source>
        <dbReference type="SAM" id="Phobius"/>
    </source>
</evidence>
<dbReference type="RefSeq" id="WP_064604756.1">
    <property type="nucleotide sequence ID" value="NZ_LXHQ01000046.1"/>
</dbReference>
<keyword evidence="1" id="KW-0812">Transmembrane</keyword>